<evidence type="ECO:0000259" key="6">
    <source>
        <dbReference type="Pfam" id="PF02465"/>
    </source>
</evidence>
<evidence type="ECO:0000256" key="1">
    <source>
        <dbReference type="ARBA" id="ARBA00009764"/>
    </source>
</evidence>
<dbReference type="PANTHER" id="PTHR30288">
    <property type="entry name" value="FLAGELLAR CAP/ASSEMBLY PROTEIN FLID"/>
    <property type="match status" value="1"/>
</dbReference>
<dbReference type="Proteomes" id="UP001179121">
    <property type="component" value="Chromosome"/>
</dbReference>
<evidence type="ECO:0000256" key="3">
    <source>
        <dbReference type="ARBA" id="ARBA00023054"/>
    </source>
</evidence>
<keyword evidence="8" id="KW-0966">Cell projection</keyword>
<keyword evidence="4 5" id="KW-0975">Bacterial flagellum</keyword>
<organism evidence="8 9">
    <name type="scientific">Nitrospira tepida</name>
    <dbReference type="NCBI Taxonomy" id="2973512"/>
    <lineage>
        <taxon>Bacteria</taxon>
        <taxon>Pseudomonadati</taxon>
        <taxon>Nitrospirota</taxon>
        <taxon>Nitrospiria</taxon>
        <taxon>Nitrospirales</taxon>
        <taxon>Nitrospiraceae</taxon>
        <taxon>Nitrospira</taxon>
    </lineage>
</organism>
<feature type="domain" description="Flagellar hook-associated protein 2 C-terminal" evidence="7">
    <location>
        <begin position="222"/>
        <end position="453"/>
    </location>
</feature>
<comment type="subunit">
    <text evidence="2 5">Homopentamer.</text>
</comment>
<dbReference type="InterPro" id="IPR010809">
    <property type="entry name" value="FliD_C"/>
</dbReference>
<dbReference type="InterPro" id="IPR003481">
    <property type="entry name" value="FliD_N"/>
</dbReference>
<proteinExistence type="inferred from homology"/>
<keyword evidence="3 5" id="KW-0175">Coiled coil</keyword>
<gene>
    <name evidence="8" type="ORF">DNFV4_03408</name>
</gene>
<comment type="similarity">
    <text evidence="1 5">Belongs to the FliD family.</text>
</comment>
<dbReference type="GO" id="GO:0071973">
    <property type="term" value="P:bacterial-type flagellum-dependent cell motility"/>
    <property type="evidence" value="ECO:0007669"/>
    <property type="project" value="TreeGrafter"/>
</dbReference>
<evidence type="ECO:0000313" key="8">
    <source>
        <dbReference type="EMBL" id="CAI4032978.1"/>
    </source>
</evidence>
<dbReference type="RefSeq" id="WP_289269789.1">
    <property type="nucleotide sequence ID" value="NZ_OX365700.1"/>
</dbReference>
<dbReference type="Pfam" id="PF02465">
    <property type="entry name" value="FliD_N"/>
    <property type="match status" value="1"/>
</dbReference>
<dbReference type="GO" id="GO:0009424">
    <property type="term" value="C:bacterial-type flagellum hook"/>
    <property type="evidence" value="ECO:0007669"/>
    <property type="project" value="UniProtKB-UniRule"/>
</dbReference>
<dbReference type="AlphaFoldDB" id="A0AA86N1C1"/>
<evidence type="ECO:0000313" key="9">
    <source>
        <dbReference type="Proteomes" id="UP001179121"/>
    </source>
</evidence>
<dbReference type="GO" id="GO:0007155">
    <property type="term" value="P:cell adhesion"/>
    <property type="evidence" value="ECO:0007669"/>
    <property type="project" value="InterPro"/>
</dbReference>
<dbReference type="EMBL" id="OX365700">
    <property type="protein sequence ID" value="CAI4032978.1"/>
    <property type="molecule type" value="Genomic_DNA"/>
</dbReference>
<protein>
    <recommendedName>
        <fullName evidence="5">Flagellar hook-associated protein 2</fullName>
        <shortName evidence="5">HAP2</shortName>
    </recommendedName>
    <alternativeName>
        <fullName evidence="5">Flagellar cap protein</fullName>
    </alternativeName>
</protein>
<keyword evidence="8" id="KW-0282">Flagellum</keyword>
<comment type="subcellular location">
    <subcellularLocation>
        <location evidence="5">Secreted</location>
    </subcellularLocation>
    <subcellularLocation>
        <location evidence="5">Bacterial flagellum</location>
    </subcellularLocation>
</comment>
<dbReference type="PANTHER" id="PTHR30288:SF0">
    <property type="entry name" value="FLAGELLAR HOOK-ASSOCIATED PROTEIN 2"/>
    <property type="match status" value="1"/>
</dbReference>
<accession>A0AA86N1C1</accession>
<keyword evidence="9" id="KW-1185">Reference proteome</keyword>
<sequence>MATVSFGGLGNGIDFGQVVTELVKIQRLPIDRLNEKKTALQSKLTDLGSLGTKLLAVQGAADALRLASSFDRTSATVSDEDVLSVSSSSTAVQGSYRVQVTQLATAHQLTNKAAKAVASLTADIVAGTSAAVSFRVGTGAEQTVTLGETGTLEDLRAAINDLGAGVTASIVNSGTEQAPAYRLVLTGTSTGAANTISITADGTALDLANTSGTGGADTLQTAQDAVLVIGNPAQTQLTIQRSGNTVTDVIPGVTLNLKKVTAGSDSVNVSVSLDTATVKDNIKKLVTAYNDVVKFIHERATFDPTTSKAGILTGESAVRTTLSTLRQAISGEVPGLSPYTSVGQVGFKTERDGTLALDEAKLDHALSTDYAAARALFIRQASVAGVAQRVTEAVDRLDELETGVVSSRKNSLTQEIEKMADSIQRKEDELAAYEARLRLQYAGLDRLLRQLQSQADFLRTRIS</sequence>
<dbReference type="Pfam" id="PF07195">
    <property type="entry name" value="FliD_C"/>
    <property type="match status" value="1"/>
</dbReference>
<keyword evidence="5" id="KW-0964">Secreted</keyword>
<comment type="function">
    <text evidence="5">Required for morphogenesis and for the elongation of the flagellar filament by facilitating polymerization of the flagellin monomers at the tip of growing filament. Forms a capping structure, which prevents flagellin subunits (transported through the central channel of the flagellum) from leaking out without polymerization at the distal end.</text>
</comment>
<evidence type="ECO:0000259" key="7">
    <source>
        <dbReference type="Pfam" id="PF07195"/>
    </source>
</evidence>
<reference evidence="8" key="1">
    <citation type="submission" date="2022-10" db="EMBL/GenBank/DDBJ databases">
        <authorList>
            <person name="Koch H."/>
        </authorList>
    </citation>
    <scope>NUCLEOTIDE SEQUENCE</scope>
    <source>
        <strain evidence="8">DNF</strain>
    </source>
</reference>
<dbReference type="GO" id="GO:0005576">
    <property type="term" value="C:extracellular region"/>
    <property type="evidence" value="ECO:0007669"/>
    <property type="project" value="UniProtKB-SubCell"/>
</dbReference>
<dbReference type="InterPro" id="IPR040026">
    <property type="entry name" value="FliD"/>
</dbReference>
<dbReference type="GO" id="GO:0009421">
    <property type="term" value="C:bacterial-type flagellum filament cap"/>
    <property type="evidence" value="ECO:0007669"/>
    <property type="project" value="InterPro"/>
</dbReference>
<evidence type="ECO:0000256" key="5">
    <source>
        <dbReference type="RuleBase" id="RU362066"/>
    </source>
</evidence>
<evidence type="ECO:0000256" key="2">
    <source>
        <dbReference type="ARBA" id="ARBA00011255"/>
    </source>
</evidence>
<dbReference type="Pfam" id="PF07196">
    <property type="entry name" value="Flagellin_IN"/>
    <property type="match status" value="1"/>
</dbReference>
<name>A0AA86N1C1_9BACT</name>
<feature type="domain" description="Flagellar hook-associated protein 2 N-terminal" evidence="6">
    <location>
        <begin position="12"/>
        <end position="107"/>
    </location>
</feature>
<evidence type="ECO:0000256" key="4">
    <source>
        <dbReference type="ARBA" id="ARBA00023143"/>
    </source>
</evidence>
<dbReference type="InterPro" id="IPR010810">
    <property type="entry name" value="Flagellin_hook_IN_motif"/>
</dbReference>
<dbReference type="KEGG" id="nti:DNFV4_03408"/>
<feature type="coiled-coil region" evidence="5">
    <location>
        <begin position="409"/>
        <end position="461"/>
    </location>
</feature>
<keyword evidence="8" id="KW-0969">Cilium</keyword>